<dbReference type="EMBL" id="CAJSTJ010000122">
    <property type="protein sequence ID" value="CAG7558141.1"/>
    <property type="molecule type" value="Genomic_DNA"/>
</dbReference>
<feature type="compositionally biased region" description="Basic and acidic residues" evidence="1">
    <location>
        <begin position="205"/>
        <end position="219"/>
    </location>
</feature>
<sequence length="253" mass="27059">MAEKCSKLRQISINTKWPLSAKELPLTSKWSIGATKCNYAILAIVLLGALPSVHTGTSQFNKRSVNIVPGVYNLDTGAQAYNMQAGDCFRASSLTCPHLPLDTGYGPTIEFIEDDGSWEVSTNGSTYTAEVVNDGINAKVPAVTQNWAGCAVTVQQFLRFTEMGFNERAAMVKYDFSNCNGITTTSCNCEYDITLPAAASPSSGSDHESTSDEGSHESFDDSTDGGSNTVSKIEVPVKAMVLSLALLIVLYLG</sequence>
<protein>
    <submittedName>
        <fullName evidence="2">Uncharacterized protein</fullName>
    </submittedName>
</protein>
<evidence type="ECO:0000313" key="3">
    <source>
        <dbReference type="Proteomes" id="UP000693738"/>
    </source>
</evidence>
<dbReference type="Proteomes" id="UP000693738">
    <property type="component" value="Unassembled WGS sequence"/>
</dbReference>
<evidence type="ECO:0000313" key="2">
    <source>
        <dbReference type="EMBL" id="CAG7558141.1"/>
    </source>
</evidence>
<name>A0A8J2N992_FUSEQ</name>
<gene>
    <name evidence="2" type="ORF">FEQUK3_LOCUS3856</name>
</gene>
<comment type="caution">
    <text evidence="2">The sequence shown here is derived from an EMBL/GenBank/DDBJ whole genome shotgun (WGS) entry which is preliminary data.</text>
</comment>
<reference evidence="2" key="1">
    <citation type="submission" date="2021-05" db="EMBL/GenBank/DDBJ databases">
        <authorList>
            <person name="Khan N."/>
        </authorList>
    </citation>
    <scope>NUCLEOTIDE SEQUENCE</scope>
</reference>
<proteinExistence type="predicted"/>
<organism evidence="2 3">
    <name type="scientific">Fusarium equiseti</name>
    <name type="common">Fusarium scirpi</name>
    <dbReference type="NCBI Taxonomy" id="61235"/>
    <lineage>
        <taxon>Eukaryota</taxon>
        <taxon>Fungi</taxon>
        <taxon>Dikarya</taxon>
        <taxon>Ascomycota</taxon>
        <taxon>Pezizomycotina</taxon>
        <taxon>Sordariomycetes</taxon>
        <taxon>Hypocreomycetidae</taxon>
        <taxon>Hypocreales</taxon>
        <taxon>Nectriaceae</taxon>
        <taxon>Fusarium</taxon>
        <taxon>Fusarium incarnatum-equiseti species complex</taxon>
    </lineage>
</organism>
<feature type="region of interest" description="Disordered" evidence="1">
    <location>
        <begin position="199"/>
        <end position="227"/>
    </location>
</feature>
<accession>A0A8J2N992</accession>
<evidence type="ECO:0000256" key="1">
    <source>
        <dbReference type="SAM" id="MobiDB-lite"/>
    </source>
</evidence>
<dbReference type="AlphaFoldDB" id="A0A8J2N992"/>